<accession>K0IXJ8</accession>
<dbReference type="eggNOG" id="COG3103">
    <property type="taxonomic scope" value="Bacteria"/>
</dbReference>
<protein>
    <submittedName>
        <fullName evidence="4">Putative N-acetylmuramoyl-L-alanine amidase</fullName>
    </submittedName>
</protein>
<evidence type="ECO:0000313" key="4">
    <source>
        <dbReference type="EMBL" id="BAM47185.1"/>
    </source>
</evidence>
<dbReference type="PANTHER" id="PTHR30404">
    <property type="entry name" value="N-ACETYLMURAMOYL-L-ALANINE AMIDASE"/>
    <property type="match status" value="1"/>
</dbReference>
<keyword evidence="2" id="KW-0961">Cell wall biogenesis/degradation</keyword>
<dbReference type="InterPro" id="IPR002508">
    <property type="entry name" value="MurNAc-LAA_cat"/>
</dbReference>
<evidence type="ECO:0000259" key="3">
    <source>
        <dbReference type="PROSITE" id="PS51781"/>
    </source>
</evidence>
<dbReference type="SUPFAM" id="SSF50044">
    <property type="entry name" value="SH3-domain"/>
    <property type="match status" value="1"/>
</dbReference>
<name>K0IXJ8_AMPXN</name>
<dbReference type="Gene3D" id="3.40.630.40">
    <property type="entry name" value="Zn-dependent exopeptidases"/>
    <property type="match status" value="1"/>
</dbReference>
<dbReference type="STRING" id="698758.AXY_10530"/>
<dbReference type="eggNOG" id="COG0860">
    <property type="taxonomic scope" value="Bacteria"/>
</dbReference>
<dbReference type="PANTHER" id="PTHR30404:SF0">
    <property type="entry name" value="N-ACETYLMURAMOYL-L-ALANINE AMIDASE AMIC"/>
    <property type="match status" value="1"/>
</dbReference>
<dbReference type="SUPFAM" id="SSF53187">
    <property type="entry name" value="Zn-dependent exopeptidases"/>
    <property type="match status" value="1"/>
</dbReference>
<feature type="domain" description="SH3b" evidence="3">
    <location>
        <begin position="9"/>
        <end position="73"/>
    </location>
</feature>
<dbReference type="Proteomes" id="UP000006294">
    <property type="component" value="Chromosome"/>
</dbReference>
<dbReference type="CDD" id="cd02696">
    <property type="entry name" value="MurNAc-LAA"/>
    <property type="match status" value="1"/>
</dbReference>
<dbReference type="RefSeq" id="WP_015009790.1">
    <property type="nucleotide sequence ID" value="NC_018704.1"/>
</dbReference>
<sequence>MLTLSQSISFAKVVSIDVDELRVRTGPSTAHELIGHVNQGEQYTFLDETDEWVAIDYNGGTGWVSRDYVTITDDQTVTIPSNSDTTSDDTNNQNNISSTFDFKIPVDKLHLREAATTESEILSILTKGDSVVVLEQSNDWVKVNFQDTEGYIPSWILNEQIKINLNQTPLRNKVIVIDPGHGGYDVGAISVHNNYEKNFALNTAKHLQDQLELLGAKVHLTRSDDYYYALTPRAILANYHGADVFLSIHYNSEPQYPSANGINTYYRKSADLALAEFVHQGILETTKANDRGVLTGDYLVLRNSKRPSLLLELGFLSNESEEMLIQSPGYQDDISRGIIIGLENYFYN</sequence>
<evidence type="ECO:0000256" key="1">
    <source>
        <dbReference type="ARBA" id="ARBA00022801"/>
    </source>
</evidence>
<dbReference type="HOGENOM" id="CLU_014322_1_0_9"/>
<dbReference type="SMART" id="SM00287">
    <property type="entry name" value="SH3b"/>
    <property type="match status" value="2"/>
</dbReference>
<dbReference type="InterPro" id="IPR050695">
    <property type="entry name" value="N-acetylmuramoyl_amidase_3"/>
</dbReference>
<proteinExistence type="predicted"/>
<dbReference type="KEGG" id="axl:AXY_10530"/>
<dbReference type="GO" id="GO:0030288">
    <property type="term" value="C:outer membrane-bounded periplasmic space"/>
    <property type="evidence" value="ECO:0007669"/>
    <property type="project" value="TreeGrafter"/>
</dbReference>
<dbReference type="EMBL" id="AP012050">
    <property type="protein sequence ID" value="BAM47185.1"/>
    <property type="molecule type" value="Genomic_DNA"/>
</dbReference>
<keyword evidence="1" id="KW-0378">Hydrolase</keyword>
<evidence type="ECO:0000256" key="2">
    <source>
        <dbReference type="ARBA" id="ARBA00023316"/>
    </source>
</evidence>
<dbReference type="PROSITE" id="PS51781">
    <property type="entry name" value="SH3B"/>
    <property type="match status" value="2"/>
</dbReference>
<dbReference type="InterPro" id="IPR003646">
    <property type="entry name" value="SH3-like_bac-type"/>
</dbReference>
<dbReference type="InterPro" id="IPR036028">
    <property type="entry name" value="SH3-like_dom_sf"/>
</dbReference>
<dbReference type="Gene3D" id="2.30.30.40">
    <property type="entry name" value="SH3 Domains"/>
    <property type="match status" value="2"/>
</dbReference>
<reference evidence="4 5" key="1">
    <citation type="submission" date="2011-01" db="EMBL/GenBank/DDBJ databases">
        <title>Whole genome sequence of Amphibacillus xylinus NBRC 15112.</title>
        <authorList>
            <person name="Nakazawa H."/>
            <person name="Katano Y."/>
            <person name="Nakamura S."/>
            <person name="Sasagawa M."/>
            <person name="Fukada J."/>
            <person name="Arai T."/>
            <person name="Sasakura N."/>
            <person name="Mochizuki D."/>
            <person name="Hosoyama A."/>
            <person name="Harada K."/>
            <person name="Horikawa H."/>
            <person name="Kato Y."/>
            <person name="Harada T."/>
            <person name="Sasaki K."/>
            <person name="Sekiguchi M."/>
            <person name="Hodoyama M."/>
            <person name="Nishiko R."/>
            <person name="Narita H."/>
            <person name="Hanamaki A."/>
            <person name="Hata C."/>
            <person name="Konno Y."/>
            <person name="Niimura Y."/>
            <person name="Yamazaki S."/>
            <person name="Fujita N."/>
        </authorList>
    </citation>
    <scope>NUCLEOTIDE SEQUENCE [LARGE SCALE GENOMIC DNA]</scope>
    <source>
        <strain evidence="5">ATCC 51415 / DSM 6626 / JCM 7361 / LMG 17667 / NBRC 15112 / Ep01</strain>
    </source>
</reference>
<dbReference type="GO" id="GO:0009253">
    <property type="term" value="P:peptidoglycan catabolic process"/>
    <property type="evidence" value="ECO:0007669"/>
    <property type="project" value="InterPro"/>
</dbReference>
<feature type="domain" description="SH3b" evidence="3">
    <location>
        <begin position="97"/>
        <end position="160"/>
    </location>
</feature>
<dbReference type="AlphaFoldDB" id="K0IXJ8"/>
<dbReference type="GO" id="GO:0071555">
    <property type="term" value="P:cell wall organization"/>
    <property type="evidence" value="ECO:0007669"/>
    <property type="project" value="UniProtKB-KW"/>
</dbReference>
<dbReference type="Pfam" id="PF08239">
    <property type="entry name" value="SH3_3"/>
    <property type="match status" value="2"/>
</dbReference>
<evidence type="ECO:0000313" key="5">
    <source>
        <dbReference type="Proteomes" id="UP000006294"/>
    </source>
</evidence>
<dbReference type="GO" id="GO:0008745">
    <property type="term" value="F:N-acetylmuramoyl-L-alanine amidase activity"/>
    <property type="evidence" value="ECO:0007669"/>
    <property type="project" value="InterPro"/>
</dbReference>
<organism evidence="4 5">
    <name type="scientific">Amphibacillus xylanus (strain ATCC 51415 / DSM 6626 / JCM 7361 / LMG 17667 / NBRC 15112 / Ep01)</name>
    <dbReference type="NCBI Taxonomy" id="698758"/>
    <lineage>
        <taxon>Bacteria</taxon>
        <taxon>Bacillati</taxon>
        <taxon>Bacillota</taxon>
        <taxon>Bacilli</taxon>
        <taxon>Bacillales</taxon>
        <taxon>Bacillaceae</taxon>
        <taxon>Amphibacillus</taxon>
    </lineage>
</organism>
<keyword evidence="5" id="KW-1185">Reference proteome</keyword>
<dbReference type="Pfam" id="PF01520">
    <property type="entry name" value="Amidase_3"/>
    <property type="match status" value="1"/>
</dbReference>
<gene>
    <name evidence="4" type="ordered locus">AXY_10530</name>
</gene>
<dbReference type="PATRIC" id="fig|698758.3.peg.1048"/>
<dbReference type="SMART" id="SM00646">
    <property type="entry name" value="Ami_3"/>
    <property type="match status" value="1"/>
</dbReference>